<dbReference type="Pfam" id="PF01571">
    <property type="entry name" value="GCV_T"/>
    <property type="match status" value="1"/>
</dbReference>
<dbReference type="STRING" id="83449.BON30_17150"/>
<keyword evidence="1" id="KW-0809">Transit peptide</keyword>
<dbReference type="InterPro" id="IPR028896">
    <property type="entry name" value="GcvT/YgfZ/DmdA"/>
</dbReference>
<dbReference type="PANTHER" id="PTHR43757">
    <property type="entry name" value="AMINOMETHYLTRANSFERASE"/>
    <property type="match status" value="1"/>
</dbReference>
<keyword evidence="5" id="KW-1185">Reference proteome</keyword>
<accession>A0A1L9BAI8</accession>
<evidence type="ECO:0000259" key="2">
    <source>
        <dbReference type="Pfam" id="PF01571"/>
    </source>
</evidence>
<dbReference type="PIRSF" id="PIRSF006487">
    <property type="entry name" value="GcvT"/>
    <property type="match status" value="1"/>
</dbReference>
<dbReference type="AlphaFoldDB" id="A0A1L9BAI8"/>
<dbReference type="InterPro" id="IPR006222">
    <property type="entry name" value="GCVT_N"/>
</dbReference>
<dbReference type="InterPro" id="IPR017703">
    <property type="entry name" value="YgfZ/GCV_T_CS"/>
</dbReference>
<dbReference type="Pfam" id="PF08669">
    <property type="entry name" value="GCV_T_C"/>
    <property type="match status" value="1"/>
</dbReference>
<dbReference type="PANTHER" id="PTHR43757:SF2">
    <property type="entry name" value="AMINOMETHYLTRANSFERASE, MITOCHONDRIAL"/>
    <property type="match status" value="1"/>
</dbReference>
<dbReference type="SUPFAM" id="SSF101790">
    <property type="entry name" value="Aminomethyltransferase beta-barrel domain"/>
    <property type="match status" value="1"/>
</dbReference>
<reference evidence="5" key="1">
    <citation type="submission" date="2016-11" db="EMBL/GenBank/DDBJ databases">
        <authorList>
            <person name="Shukria A."/>
            <person name="Stevens D.C."/>
        </authorList>
    </citation>
    <scope>NUCLEOTIDE SEQUENCE [LARGE SCALE GENOMIC DNA]</scope>
    <source>
        <strain evidence="5">Cbfe23</strain>
    </source>
</reference>
<evidence type="ECO:0000256" key="1">
    <source>
        <dbReference type="ARBA" id="ARBA00022946"/>
    </source>
</evidence>
<protein>
    <submittedName>
        <fullName evidence="4">Glycine cleavage system protein T</fullName>
    </submittedName>
</protein>
<dbReference type="Proteomes" id="UP000182229">
    <property type="component" value="Unassembled WGS sequence"/>
</dbReference>
<evidence type="ECO:0000313" key="5">
    <source>
        <dbReference type="Proteomes" id="UP000182229"/>
    </source>
</evidence>
<feature type="domain" description="Aminomethyltransferase C-terminal" evidence="3">
    <location>
        <begin position="281"/>
        <end position="354"/>
    </location>
</feature>
<dbReference type="RefSeq" id="WP_071899423.1">
    <property type="nucleotide sequence ID" value="NZ_MPIN01000004.1"/>
</dbReference>
<gene>
    <name evidence="4" type="ORF">BON30_17150</name>
</gene>
<reference evidence="4 5" key="2">
    <citation type="submission" date="2016-12" db="EMBL/GenBank/DDBJ databases">
        <title>Draft Genome Sequence of Cystobacter ferrugineus Strain Cbfe23.</title>
        <authorList>
            <person name="Akbar S."/>
            <person name="Dowd S.E."/>
            <person name="Stevens D.C."/>
        </authorList>
    </citation>
    <scope>NUCLEOTIDE SEQUENCE [LARGE SCALE GENOMIC DNA]</scope>
    <source>
        <strain evidence="4 5">Cbfe23</strain>
    </source>
</reference>
<comment type="caution">
    <text evidence="4">The sequence shown here is derived from an EMBL/GenBank/DDBJ whole genome shotgun (WGS) entry which is preliminary data.</text>
</comment>
<dbReference type="EMBL" id="MPIN01000004">
    <property type="protein sequence ID" value="OJH39251.1"/>
    <property type="molecule type" value="Genomic_DNA"/>
</dbReference>
<dbReference type="OrthoDB" id="9796287at2"/>
<proteinExistence type="predicted"/>
<dbReference type="SUPFAM" id="SSF103025">
    <property type="entry name" value="Folate-binding domain"/>
    <property type="match status" value="1"/>
</dbReference>
<dbReference type="NCBIfam" id="TIGR03317">
    <property type="entry name" value="ygfZ_signature"/>
    <property type="match status" value="1"/>
</dbReference>
<dbReference type="InterPro" id="IPR027266">
    <property type="entry name" value="TrmE/GcvT-like"/>
</dbReference>
<name>A0A1L9BAI8_9BACT</name>
<dbReference type="InterPro" id="IPR013977">
    <property type="entry name" value="GcvT_C"/>
</dbReference>
<feature type="domain" description="GCVT N-terminal" evidence="2">
    <location>
        <begin position="6"/>
        <end position="261"/>
    </location>
</feature>
<evidence type="ECO:0000259" key="3">
    <source>
        <dbReference type="Pfam" id="PF08669"/>
    </source>
</evidence>
<evidence type="ECO:0000313" key="4">
    <source>
        <dbReference type="EMBL" id="OJH39251.1"/>
    </source>
</evidence>
<sequence>MQPLSLHFLHEQAGARFQDTNGREVVADHGDAEAEYRAARESVALHDATYREALRITGEDRTSFLHGMVTQDVKGLAAGASAYTALITVKGAMVADARILRRESDLVLDLEPGLGVKVREFLEKFLISEDAELHDATGEQGVLRLLGPRTPELLGAVLGQPFAPLAPNTTRAATLAGQDVLLQGATWPSPQGVDVWVPRSGLEAVWKALVAAGSGLGLRPLGWRALEVLRVEAGVPRYGQDMVDTTIPLEANLTHGISYNKGCYIGQEVIARATFRGHMNRKLAGLRLGPAEAAPGTELKKDGKKVGWLTSVVRSPGSGQYLALGYVHRDHLEPGTVLTVGDGPAEATVSALPFT</sequence>
<dbReference type="InterPro" id="IPR029043">
    <property type="entry name" value="GcvT/YgfZ_C"/>
</dbReference>
<dbReference type="Gene3D" id="3.30.1360.120">
    <property type="entry name" value="Probable tRNA modification gtpase trme, domain 1"/>
    <property type="match status" value="1"/>
</dbReference>
<organism evidence="4 5">
    <name type="scientific">Cystobacter ferrugineus</name>
    <dbReference type="NCBI Taxonomy" id="83449"/>
    <lineage>
        <taxon>Bacteria</taxon>
        <taxon>Pseudomonadati</taxon>
        <taxon>Myxococcota</taxon>
        <taxon>Myxococcia</taxon>
        <taxon>Myxococcales</taxon>
        <taxon>Cystobacterineae</taxon>
        <taxon>Archangiaceae</taxon>
        <taxon>Cystobacter</taxon>
    </lineage>
</organism>